<sequence>MSRDALADAMRRRGNDWTRSTVWSIERGERSIKLREAEDLHNILDMTFGSAVSGEKDENYEDYAKRKWELEVTLALDRLKNEYWNVHDLAATLKMEGFKASDVEGFKGLGLHLSVLGQAMDDLFLSAPQVARDMSTETFLKTLEKSGTCITPEDEETFSKVLARRQQLHNIEVRHMEEKRRKESEKKASGETDPGEGELSDGE</sequence>
<feature type="compositionally biased region" description="Basic and acidic residues" evidence="1">
    <location>
        <begin position="172"/>
        <end position="190"/>
    </location>
</feature>
<name>A0A261EWH9_9BIFI</name>
<proteinExistence type="predicted"/>
<keyword evidence="4" id="KW-1185">Reference proteome</keyword>
<evidence type="ECO:0000313" key="3">
    <source>
        <dbReference type="EMBL" id="OZG51212.1"/>
    </source>
</evidence>
<evidence type="ECO:0000256" key="1">
    <source>
        <dbReference type="SAM" id="MobiDB-lite"/>
    </source>
</evidence>
<protein>
    <recommendedName>
        <fullName evidence="2">HTH cro/C1-type domain-containing protein</fullName>
    </recommendedName>
</protein>
<dbReference type="PROSITE" id="PS50943">
    <property type="entry name" value="HTH_CROC1"/>
    <property type="match status" value="1"/>
</dbReference>
<feature type="domain" description="HTH cro/C1-type" evidence="2">
    <location>
        <begin position="18"/>
        <end position="51"/>
    </location>
</feature>
<dbReference type="InterPro" id="IPR001387">
    <property type="entry name" value="Cro/C1-type_HTH"/>
</dbReference>
<reference evidence="3 4" key="1">
    <citation type="journal article" date="2017" name="BMC Genomics">
        <title>Comparative genomic and phylogenomic analyses of the Bifidobacteriaceae family.</title>
        <authorList>
            <person name="Lugli G.A."/>
            <person name="Milani C."/>
            <person name="Turroni F."/>
            <person name="Duranti S."/>
            <person name="Mancabelli L."/>
            <person name="Mangifesta M."/>
            <person name="Ferrario C."/>
            <person name="Modesto M."/>
            <person name="Mattarelli P."/>
            <person name="Jiri K."/>
            <person name="van Sinderen D."/>
            <person name="Ventura M."/>
        </authorList>
    </citation>
    <scope>NUCLEOTIDE SEQUENCE [LARGE SCALE GENOMIC DNA]</scope>
    <source>
        <strain evidence="3 4">DSM 24742</strain>
    </source>
</reference>
<dbReference type="EMBL" id="MWWR01000010">
    <property type="protein sequence ID" value="OZG51212.1"/>
    <property type="molecule type" value="Genomic_DNA"/>
</dbReference>
<dbReference type="CDD" id="cd00093">
    <property type="entry name" value="HTH_XRE"/>
    <property type="match status" value="1"/>
</dbReference>
<evidence type="ECO:0000259" key="2">
    <source>
        <dbReference type="PROSITE" id="PS50943"/>
    </source>
</evidence>
<dbReference type="Proteomes" id="UP000216725">
    <property type="component" value="Unassembled WGS sequence"/>
</dbReference>
<feature type="region of interest" description="Disordered" evidence="1">
    <location>
        <begin position="172"/>
        <end position="203"/>
    </location>
</feature>
<comment type="caution">
    <text evidence="3">The sequence shown here is derived from an EMBL/GenBank/DDBJ whole genome shotgun (WGS) entry which is preliminary data.</text>
</comment>
<feature type="compositionally biased region" description="Acidic residues" evidence="1">
    <location>
        <begin position="193"/>
        <end position="203"/>
    </location>
</feature>
<accession>A0A261EWH9</accession>
<gene>
    <name evidence="3" type="ORF">PSRA_1254</name>
</gene>
<organism evidence="3 4">
    <name type="scientific">Pseudoscardovia radai</name>
    <dbReference type="NCBI Taxonomy" id="987066"/>
    <lineage>
        <taxon>Bacteria</taxon>
        <taxon>Bacillati</taxon>
        <taxon>Actinomycetota</taxon>
        <taxon>Actinomycetes</taxon>
        <taxon>Bifidobacteriales</taxon>
        <taxon>Bifidobacteriaceae</taxon>
        <taxon>Pseudoscardovia</taxon>
    </lineage>
</organism>
<evidence type="ECO:0000313" key="4">
    <source>
        <dbReference type="Proteomes" id="UP000216725"/>
    </source>
</evidence>
<dbReference type="AlphaFoldDB" id="A0A261EWH9"/>